<name>A0ABX5WW12_9GAMM</name>
<evidence type="ECO:0008006" key="4">
    <source>
        <dbReference type="Google" id="ProtNLM"/>
    </source>
</evidence>
<dbReference type="RefSeq" id="WP_144045674.1">
    <property type="nucleotide sequence ID" value="NZ_CP041614.1"/>
</dbReference>
<feature type="chain" id="PRO_5047545341" description="Orphan protein" evidence="1">
    <location>
        <begin position="19"/>
        <end position="188"/>
    </location>
</feature>
<evidence type="ECO:0000313" key="2">
    <source>
        <dbReference type="EMBL" id="QDO83295.1"/>
    </source>
</evidence>
<proteinExistence type="predicted"/>
<evidence type="ECO:0000256" key="1">
    <source>
        <dbReference type="SAM" id="SignalP"/>
    </source>
</evidence>
<keyword evidence="3" id="KW-1185">Reference proteome</keyword>
<reference evidence="2 3" key="1">
    <citation type="submission" date="2019-07" db="EMBL/GenBank/DDBJ databases">
        <title>Shewanella sp. YLB-06 whole genomic sequence.</title>
        <authorList>
            <person name="Yu L."/>
        </authorList>
    </citation>
    <scope>NUCLEOTIDE SEQUENCE [LARGE SCALE GENOMIC DNA]</scope>
    <source>
        <strain evidence="2 3">YLB-06</strain>
    </source>
</reference>
<organism evidence="2 3">
    <name type="scientific">Shewanella psychropiezotolerans</name>
    <dbReference type="NCBI Taxonomy" id="2593655"/>
    <lineage>
        <taxon>Bacteria</taxon>
        <taxon>Pseudomonadati</taxon>
        <taxon>Pseudomonadota</taxon>
        <taxon>Gammaproteobacteria</taxon>
        <taxon>Alteromonadales</taxon>
        <taxon>Shewanellaceae</taxon>
        <taxon>Shewanella</taxon>
    </lineage>
</organism>
<feature type="signal peptide" evidence="1">
    <location>
        <begin position="1"/>
        <end position="18"/>
    </location>
</feature>
<evidence type="ECO:0000313" key="3">
    <source>
        <dbReference type="Proteomes" id="UP000315947"/>
    </source>
</evidence>
<dbReference type="Proteomes" id="UP000315947">
    <property type="component" value="Chromosome"/>
</dbReference>
<accession>A0ABX5WW12</accession>
<dbReference type="EMBL" id="CP041614">
    <property type="protein sequence ID" value="QDO83295.1"/>
    <property type="molecule type" value="Genomic_DNA"/>
</dbReference>
<keyword evidence="1" id="KW-0732">Signal</keyword>
<gene>
    <name evidence="2" type="ORF">FM037_08705</name>
</gene>
<protein>
    <recommendedName>
        <fullName evidence="4">Orphan protein</fullName>
    </recommendedName>
</protein>
<sequence>MKHCIILAALITSQTVCATELDFVYPSNGEDIDKSILVQCTVDESTLFSGEDLERAIRFNIPELLAGLGDGKHAISCDVTKQGRSEVYSIDFTAIKFKRGEFGSQAPIYYNSYGYGLDLNSRRSDCYLPSELIFDEECLAQYYGSGQYYLKGMSGPTDVQWHYHDYLTSVGIFIEANPKFNLNISSVK</sequence>